<accession>A6G074</accession>
<feature type="region of interest" description="Disordered" evidence="1">
    <location>
        <begin position="25"/>
        <end position="66"/>
    </location>
</feature>
<reference evidence="2 3" key="1">
    <citation type="submission" date="2007-06" db="EMBL/GenBank/DDBJ databases">
        <authorList>
            <person name="Shimkets L."/>
            <person name="Ferriera S."/>
            <person name="Johnson J."/>
            <person name="Kravitz S."/>
            <person name="Beeson K."/>
            <person name="Sutton G."/>
            <person name="Rogers Y.-H."/>
            <person name="Friedman R."/>
            <person name="Frazier M."/>
            <person name="Venter J.C."/>
        </authorList>
    </citation>
    <scope>NUCLEOTIDE SEQUENCE [LARGE SCALE GENOMIC DNA]</scope>
    <source>
        <strain evidence="2 3">SIR-1</strain>
    </source>
</reference>
<dbReference type="SUPFAM" id="SSF48452">
    <property type="entry name" value="TPR-like"/>
    <property type="match status" value="1"/>
</dbReference>
<organism evidence="2 3">
    <name type="scientific">Plesiocystis pacifica SIR-1</name>
    <dbReference type="NCBI Taxonomy" id="391625"/>
    <lineage>
        <taxon>Bacteria</taxon>
        <taxon>Pseudomonadati</taxon>
        <taxon>Myxococcota</taxon>
        <taxon>Polyangia</taxon>
        <taxon>Nannocystales</taxon>
        <taxon>Nannocystaceae</taxon>
        <taxon>Plesiocystis</taxon>
    </lineage>
</organism>
<dbReference type="Gene3D" id="1.25.40.10">
    <property type="entry name" value="Tetratricopeptide repeat domain"/>
    <property type="match status" value="1"/>
</dbReference>
<protein>
    <recommendedName>
        <fullName evidence="4">Tetratricopeptide repeat protein</fullName>
    </recommendedName>
</protein>
<comment type="caution">
    <text evidence="2">The sequence shown here is derived from an EMBL/GenBank/DDBJ whole genome shotgun (WGS) entry which is preliminary data.</text>
</comment>
<keyword evidence="3" id="KW-1185">Reference proteome</keyword>
<evidence type="ECO:0000313" key="3">
    <source>
        <dbReference type="Proteomes" id="UP000005801"/>
    </source>
</evidence>
<feature type="compositionally biased region" description="Pro residues" evidence="1">
    <location>
        <begin position="48"/>
        <end position="58"/>
    </location>
</feature>
<evidence type="ECO:0008006" key="4">
    <source>
        <dbReference type="Google" id="ProtNLM"/>
    </source>
</evidence>
<dbReference type="Proteomes" id="UP000005801">
    <property type="component" value="Unassembled WGS sequence"/>
</dbReference>
<dbReference type="PROSITE" id="PS51257">
    <property type="entry name" value="PROKAR_LIPOPROTEIN"/>
    <property type="match status" value="1"/>
</dbReference>
<evidence type="ECO:0000313" key="2">
    <source>
        <dbReference type="EMBL" id="EDM80771.1"/>
    </source>
</evidence>
<proteinExistence type="predicted"/>
<evidence type="ECO:0000256" key="1">
    <source>
        <dbReference type="SAM" id="MobiDB-lite"/>
    </source>
</evidence>
<dbReference type="RefSeq" id="WP_006970123.1">
    <property type="nucleotide sequence ID" value="NZ_ABCS01000008.1"/>
</dbReference>
<gene>
    <name evidence="2" type="ORF">PPSIR1_12848</name>
</gene>
<sequence>MRDATSPSTSLQLIALVSLASACTPRGPAPTLGSSPAQGLPEAAEAPPIDPVPEAPTEPEPKQPELELELDLELDPAHAVPGFVVYTVEQSALIPFDGSPPLVAEGLWIQDDRSSPPALRHTTVLSHDRARTLDLPPCPCLTADDACTYGSLTTRELAPEAKDARPCGCLYPEDRSGYPPPDPEWVDGEVYEPCEGEGEDAPVAIVGGRLQFLGWDWNGACYGALSIYDAFDSSADLIHEPPSLSAFVDGQLGGIECFDLEPAAITLPWPYLDMEEMPNLCEPDYYGEADIFVLRRGSLHRVEDNIHHAGGTRGVRRMRVRPDRCPSVNDPCGEPDPFKPHAQLARQSREYWIATDGSTGLFARGTRYELWRPGTKEPAHRFKLSGFDATFDVLGVRVHADLRPLQDAVAANPKLGREPSQVSPPTVALDQCPGGSFDRAQGLSARDWGNLCVQHMRADRHASAEAACLQGLRVADDPRTRGALLFNLGRISEAIGALAQAQAHYAASLDARPDNATTQKRLRVVTKQLEAAAESSD</sequence>
<name>A6G074_9BACT</name>
<dbReference type="AlphaFoldDB" id="A6G074"/>
<dbReference type="InterPro" id="IPR011990">
    <property type="entry name" value="TPR-like_helical_dom_sf"/>
</dbReference>
<dbReference type="EMBL" id="ABCS01000008">
    <property type="protein sequence ID" value="EDM80771.1"/>
    <property type="molecule type" value="Genomic_DNA"/>
</dbReference>